<protein>
    <submittedName>
        <fullName evidence="1">Uncharacterized protein</fullName>
    </submittedName>
</protein>
<dbReference type="EMBL" id="BMAW01053235">
    <property type="protein sequence ID" value="GFS90106.1"/>
    <property type="molecule type" value="Genomic_DNA"/>
</dbReference>
<dbReference type="Proteomes" id="UP000887013">
    <property type="component" value="Unassembled WGS sequence"/>
</dbReference>
<dbReference type="AlphaFoldDB" id="A0A8X6T9D3"/>
<organism evidence="1 2">
    <name type="scientific">Nephila pilipes</name>
    <name type="common">Giant wood spider</name>
    <name type="synonym">Nephila maculata</name>
    <dbReference type="NCBI Taxonomy" id="299642"/>
    <lineage>
        <taxon>Eukaryota</taxon>
        <taxon>Metazoa</taxon>
        <taxon>Ecdysozoa</taxon>
        <taxon>Arthropoda</taxon>
        <taxon>Chelicerata</taxon>
        <taxon>Arachnida</taxon>
        <taxon>Araneae</taxon>
        <taxon>Araneomorphae</taxon>
        <taxon>Entelegynae</taxon>
        <taxon>Araneoidea</taxon>
        <taxon>Nephilidae</taxon>
        <taxon>Nephila</taxon>
    </lineage>
</organism>
<evidence type="ECO:0000313" key="2">
    <source>
        <dbReference type="Proteomes" id="UP000887013"/>
    </source>
</evidence>
<reference evidence="1" key="1">
    <citation type="submission" date="2020-08" db="EMBL/GenBank/DDBJ databases">
        <title>Multicomponent nature underlies the extraordinary mechanical properties of spider dragline silk.</title>
        <authorList>
            <person name="Kono N."/>
            <person name="Nakamura H."/>
            <person name="Mori M."/>
            <person name="Yoshida Y."/>
            <person name="Ohtoshi R."/>
            <person name="Malay A.D."/>
            <person name="Moran D.A.P."/>
            <person name="Tomita M."/>
            <person name="Numata K."/>
            <person name="Arakawa K."/>
        </authorList>
    </citation>
    <scope>NUCLEOTIDE SEQUENCE</scope>
</reference>
<accession>A0A8X6T9D3</accession>
<comment type="caution">
    <text evidence="1">The sequence shown here is derived from an EMBL/GenBank/DDBJ whole genome shotgun (WGS) entry which is preliminary data.</text>
</comment>
<sequence length="106" mass="11905">MLSSSNSIMKFVHATKSGFNSRKSSLAVFVDFQGAGGTICRENLKNEDHYSLTWHIVPAKHLSFEAVISPDILEQASLKFTQDSIEFQLYEGDIKMTEKAFTLSQK</sequence>
<evidence type="ECO:0000313" key="1">
    <source>
        <dbReference type="EMBL" id="GFS90106.1"/>
    </source>
</evidence>
<gene>
    <name evidence="1" type="ORF">NPIL_291321</name>
</gene>
<proteinExistence type="predicted"/>
<name>A0A8X6T9D3_NEPPI</name>
<keyword evidence="2" id="KW-1185">Reference proteome</keyword>